<feature type="compositionally biased region" description="Basic and acidic residues" evidence="1">
    <location>
        <begin position="645"/>
        <end position="657"/>
    </location>
</feature>
<evidence type="ECO:0000313" key="3">
    <source>
        <dbReference type="EMBL" id="KAF2690971.1"/>
    </source>
</evidence>
<protein>
    <submittedName>
        <fullName evidence="3">Uncharacterized protein</fullName>
    </submittedName>
</protein>
<gene>
    <name evidence="3" type="ORF">K458DRAFT_398912</name>
</gene>
<organism evidence="3 4">
    <name type="scientific">Lentithecium fluviatile CBS 122367</name>
    <dbReference type="NCBI Taxonomy" id="1168545"/>
    <lineage>
        <taxon>Eukaryota</taxon>
        <taxon>Fungi</taxon>
        <taxon>Dikarya</taxon>
        <taxon>Ascomycota</taxon>
        <taxon>Pezizomycotina</taxon>
        <taxon>Dothideomycetes</taxon>
        <taxon>Pleosporomycetidae</taxon>
        <taxon>Pleosporales</taxon>
        <taxon>Massarineae</taxon>
        <taxon>Lentitheciaceae</taxon>
        <taxon>Lentithecium</taxon>
    </lineage>
</organism>
<dbReference type="OrthoDB" id="3540210at2759"/>
<feature type="compositionally biased region" description="Basic and acidic residues" evidence="1">
    <location>
        <begin position="666"/>
        <end position="676"/>
    </location>
</feature>
<dbReference type="EMBL" id="MU005570">
    <property type="protein sequence ID" value="KAF2690971.1"/>
    <property type="molecule type" value="Genomic_DNA"/>
</dbReference>
<keyword evidence="2" id="KW-0812">Transmembrane</keyword>
<feature type="compositionally biased region" description="Polar residues" evidence="1">
    <location>
        <begin position="684"/>
        <end position="695"/>
    </location>
</feature>
<name>A0A6G1JL69_9PLEO</name>
<evidence type="ECO:0000313" key="4">
    <source>
        <dbReference type="Proteomes" id="UP000799291"/>
    </source>
</evidence>
<keyword evidence="2" id="KW-0472">Membrane</keyword>
<feature type="transmembrane region" description="Helical" evidence="2">
    <location>
        <begin position="116"/>
        <end position="136"/>
    </location>
</feature>
<evidence type="ECO:0000256" key="1">
    <source>
        <dbReference type="SAM" id="MobiDB-lite"/>
    </source>
</evidence>
<dbReference type="AlphaFoldDB" id="A0A6G1JL69"/>
<reference evidence="3" key="1">
    <citation type="journal article" date="2020" name="Stud. Mycol.">
        <title>101 Dothideomycetes genomes: a test case for predicting lifestyles and emergence of pathogens.</title>
        <authorList>
            <person name="Haridas S."/>
            <person name="Albert R."/>
            <person name="Binder M."/>
            <person name="Bloem J."/>
            <person name="Labutti K."/>
            <person name="Salamov A."/>
            <person name="Andreopoulos B."/>
            <person name="Baker S."/>
            <person name="Barry K."/>
            <person name="Bills G."/>
            <person name="Bluhm B."/>
            <person name="Cannon C."/>
            <person name="Castanera R."/>
            <person name="Culley D."/>
            <person name="Daum C."/>
            <person name="Ezra D."/>
            <person name="Gonzalez J."/>
            <person name="Henrissat B."/>
            <person name="Kuo A."/>
            <person name="Liang C."/>
            <person name="Lipzen A."/>
            <person name="Lutzoni F."/>
            <person name="Magnuson J."/>
            <person name="Mondo S."/>
            <person name="Nolan M."/>
            <person name="Ohm R."/>
            <person name="Pangilinan J."/>
            <person name="Park H.-J."/>
            <person name="Ramirez L."/>
            <person name="Alfaro M."/>
            <person name="Sun H."/>
            <person name="Tritt A."/>
            <person name="Yoshinaga Y."/>
            <person name="Zwiers L.-H."/>
            <person name="Turgeon B."/>
            <person name="Goodwin S."/>
            <person name="Spatafora J."/>
            <person name="Crous P."/>
            <person name="Grigoriev I."/>
        </authorList>
    </citation>
    <scope>NUCLEOTIDE SEQUENCE</scope>
    <source>
        <strain evidence="3">CBS 122367</strain>
    </source>
</reference>
<sequence>MSTLVSTDAGGYDVHLGFWTNWSHGKIQGATVTLSRQSGGLLIAFLALFVSATGTSFWRICCFLTHSIYSKDEPQDGLHHQRQAILRNTASAHQGLVSLLWVCYSWRKPKFPLRRILPLSLIAMLIAGAFAIAVLLSGKHCGIFLSEPKNENVSLAVIMQYLTQRTTAFLDRSLQCYSNNRTAKSENCRPYIKPTLPYSVISNASCPFSEEICLSKDINLLLDTGLLNSHDHLGLNAPPSSRFHFRSRVHCAPLATEGYTKVHMNSQPPQIPIQRYYYGGHQANGQIQLDEAFTYQVPVNLSTYNLDNFTSVQTLPPDYMVGAKWTSATAQERLNLFEPIAPLNRSDGMLWLMFLSASGVAFLNPTDDPWFSAHVNTADKLWDPITNDWKPLVGTDQPAGVLGCSAQTQFCTSDTSHCEPLDAADAILGRPISDLWPNPDDQAAIEWAKKALLFSFSPGIGDFLTQLGSSPLLTRFMLSYGLQMGVLPPNQWQKEMEHLFQAQLVSYQDAFVAAASGPFSPEMEINYIQPNGSSQVRMCTNQKIFSGLYYSFNVLGLSIILVIGTLIITLDLTIEPLLTYIDKRRKNPRHTYSRLEWHANSTLQLQRLTFEELSLGTWTRCIEEVPITEEGELLGLLDISDESHPRLKRSGVDRTDTEGTEGTEGTVDHDEKKGLKTTEVARSASESSTVTQDKV</sequence>
<feature type="region of interest" description="Disordered" evidence="1">
    <location>
        <begin position="645"/>
        <end position="695"/>
    </location>
</feature>
<keyword evidence="2" id="KW-1133">Transmembrane helix</keyword>
<feature type="transmembrane region" description="Helical" evidence="2">
    <location>
        <begin position="548"/>
        <end position="574"/>
    </location>
</feature>
<proteinExistence type="predicted"/>
<accession>A0A6G1JL69</accession>
<evidence type="ECO:0000256" key="2">
    <source>
        <dbReference type="SAM" id="Phobius"/>
    </source>
</evidence>
<dbReference type="Proteomes" id="UP000799291">
    <property type="component" value="Unassembled WGS sequence"/>
</dbReference>
<keyword evidence="4" id="KW-1185">Reference proteome</keyword>
<feature type="transmembrane region" description="Helical" evidence="2">
    <location>
        <begin position="41"/>
        <end position="61"/>
    </location>
</feature>